<dbReference type="RefSeq" id="WP_147714280.1">
    <property type="nucleotide sequence ID" value="NZ_VKAD01000001.1"/>
</dbReference>
<feature type="chain" id="PRO_5023115514" evidence="1">
    <location>
        <begin position="20"/>
        <end position="426"/>
    </location>
</feature>
<gene>
    <name evidence="2" type="ORF">FME95_10205</name>
</gene>
<feature type="signal peptide" evidence="1">
    <location>
        <begin position="1"/>
        <end position="19"/>
    </location>
</feature>
<evidence type="ECO:0000256" key="1">
    <source>
        <dbReference type="SAM" id="SignalP"/>
    </source>
</evidence>
<sequence length="426" mass="48301">MKGIIFCGAAAMLSLPAFSETDFQLHSFVDYYGEIEPETEYETLRNRYYIQPELKTDLPQGLDANISANLWYQTANDDQWIEAENILREASISKSFDSFDLSIGQKFVGLGFSDAFGPLNVVNGSDKTILSLDDGYDGKRADFMVKLDFYPTFEDEINLIYIPFPRPDYEPKGVVNLSSDSLDVNLDYNQPAYLTDDAQSIYLNYLHYGMSMDVELLYAYYVDRNPGFDLSELTVSAGTLTGNADVEYGRNHLFGAAVSLPLGPFVLSEDVAFNLTEDFAGEDLGVKNSYLTANTQLSGTFFNSYTQLMSIFRYTFNYDENEQFSSAIDDDLSTEILEYHIQQYEYILFHILHVHRSLLREKLYLSANLGFFYSSRFYVAPRARYSLSDNLSVEIGADIWTANGTSNDLTGSDDADNFYIRAAYSY</sequence>
<proteinExistence type="predicted"/>
<comment type="caution">
    <text evidence="2">The sequence shown here is derived from an EMBL/GenBank/DDBJ whole genome shotgun (WGS) entry which is preliminary data.</text>
</comment>
<reference evidence="2 3" key="1">
    <citation type="submission" date="2019-07" db="EMBL/GenBank/DDBJ databases">
        <title>Reinekea sp. strain SSH23 genome sequencing and assembly.</title>
        <authorList>
            <person name="Kim I."/>
        </authorList>
    </citation>
    <scope>NUCLEOTIDE SEQUENCE [LARGE SCALE GENOMIC DNA]</scope>
    <source>
        <strain evidence="2 3">SSH23</strain>
    </source>
</reference>
<dbReference type="OrthoDB" id="369341at2"/>
<organism evidence="2 3">
    <name type="scientific">Reinekea thalattae</name>
    <dbReference type="NCBI Taxonomy" id="2593301"/>
    <lineage>
        <taxon>Bacteria</taxon>
        <taxon>Pseudomonadati</taxon>
        <taxon>Pseudomonadota</taxon>
        <taxon>Gammaproteobacteria</taxon>
        <taxon>Oceanospirillales</taxon>
        <taxon>Saccharospirillaceae</taxon>
        <taxon>Reinekea</taxon>
    </lineage>
</organism>
<dbReference type="Proteomes" id="UP000321764">
    <property type="component" value="Unassembled WGS sequence"/>
</dbReference>
<evidence type="ECO:0000313" key="2">
    <source>
        <dbReference type="EMBL" id="TXR54881.1"/>
    </source>
</evidence>
<name>A0A5C8ZCI1_9GAMM</name>
<dbReference type="AlphaFoldDB" id="A0A5C8ZCI1"/>
<dbReference type="EMBL" id="VKAD01000001">
    <property type="protein sequence ID" value="TXR54881.1"/>
    <property type="molecule type" value="Genomic_DNA"/>
</dbReference>
<accession>A0A5C8ZCI1</accession>
<evidence type="ECO:0000313" key="3">
    <source>
        <dbReference type="Proteomes" id="UP000321764"/>
    </source>
</evidence>
<protein>
    <submittedName>
        <fullName evidence="2">Uncharacterized protein</fullName>
    </submittedName>
</protein>
<keyword evidence="3" id="KW-1185">Reference proteome</keyword>
<keyword evidence="1" id="KW-0732">Signal</keyword>